<organism evidence="2 3">
    <name type="scientific">Cannabis sativa</name>
    <name type="common">Hemp</name>
    <name type="synonym">Marijuana</name>
    <dbReference type="NCBI Taxonomy" id="3483"/>
    <lineage>
        <taxon>Eukaryota</taxon>
        <taxon>Viridiplantae</taxon>
        <taxon>Streptophyta</taxon>
        <taxon>Embryophyta</taxon>
        <taxon>Tracheophyta</taxon>
        <taxon>Spermatophyta</taxon>
        <taxon>Magnoliopsida</taxon>
        <taxon>eudicotyledons</taxon>
        <taxon>Gunneridae</taxon>
        <taxon>Pentapetalae</taxon>
        <taxon>rosids</taxon>
        <taxon>fabids</taxon>
        <taxon>Rosales</taxon>
        <taxon>Cannabaceae</taxon>
        <taxon>Cannabis</taxon>
    </lineage>
</organism>
<dbReference type="EMBL" id="UZAU01000705">
    <property type="status" value="NOT_ANNOTATED_CDS"/>
    <property type="molecule type" value="Genomic_DNA"/>
</dbReference>
<accession>A0A803Q7T1</accession>
<evidence type="ECO:0000313" key="2">
    <source>
        <dbReference type="EnsemblPlants" id="cds.evm.model.08.1158"/>
    </source>
</evidence>
<feature type="region of interest" description="Disordered" evidence="1">
    <location>
        <begin position="232"/>
        <end position="260"/>
    </location>
</feature>
<keyword evidence="3" id="KW-1185">Reference proteome</keyword>
<sequence>MGHSVHSSPHHLALNDEEALVRDFDGVSLGSNVMEDSCCLVVKILTQKSLKPDWLDKAMREAWTLRFPINFTKSPHLAQFVAKYIGDLIEIHKTTLLEISGPFLRICVLLDITKPIRRGHVDVQPRIDIPVTTSPISTSAENSVVSSTMVSSFQSLLCVVSQVMLSEAPTIVHTDKGKGVQLLIVSVPIAHVPVFPPRPLTIGGSSGTKRSYTRQEVSSGTSVRSILKRARASDNEVVVPNDDEDQVVPAGVAEQPCPEK</sequence>
<dbReference type="Gramene" id="evm.model.08.1158">
    <property type="protein sequence ID" value="cds.evm.model.08.1158"/>
    <property type="gene ID" value="evm.TU.08.1158"/>
</dbReference>
<name>A0A803Q7T1_CANSA</name>
<evidence type="ECO:0008006" key="4">
    <source>
        <dbReference type="Google" id="ProtNLM"/>
    </source>
</evidence>
<proteinExistence type="predicted"/>
<dbReference type="AlphaFoldDB" id="A0A803Q7T1"/>
<protein>
    <recommendedName>
        <fullName evidence="4">DUF4283 domain-containing protein</fullName>
    </recommendedName>
</protein>
<dbReference type="EnsemblPlants" id="evm.model.08.1158">
    <property type="protein sequence ID" value="cds.evm.model.08.1158"/>
    <property type="gene ID" value="evm.TU.08.1158"/>
</dbReference>
<reference evidence="2" key="1">
    <citation type="submission" date="2018-11" db="EMBL/GenBank/DDBJ databases">
        <authorList>
            <person name="Grassa J C."/>
        </authorList>
    </citation>
    <scope>NUCLEOTIDE SEQUENCE [LARGE SCALE GENOMIC DNA]</scope>
</reference>
<reference evidence="2" key="2">
    <citation type="submission" date="2021-03" db="UniProtKB">
        <authorList>
            <consortium name="EnsemblPlants"/>
        </authorList>
    </citation>
    <scope>IDENTIFICATION</scope>
</reference>
<evidence type="ECO:0000313" key="3">
    <source>
        <dbReference type="Proteomes" id="UP000596661"/>
    </source>
</evidence>
<dbReference type="Proteomes" id="UP000596661">
    <property type="component" value="Chromosome 8"/>
</dbReference>
<evidence type="ECO:0000256" key="1">
    <source>
        <dbReference type="SAM" id="MobiDB-lite"/>
    </source>
</evidence>